<dbReference type="EMBL" id="JANPWB010000005">
    <property type="protein sequence ID" value="KAJ1189849.1"/>
    <property type="molecule type" value="Genomic_DNA"/>
</dbReference>
<protein>
    <submittedName>
        <fullName evidence="1">Uncharacterized protein</fullName>
    </submittedName>
</protein>
<name>A0AAV7UPG5_PLEWA</name>
<dbReference type="Proteomes" id="UP001066276">
    <property type="component" value="Chromosome 3_1"/>
</dbReference>
<reference evidence="1" key="1">
    <citation type="journal article" date="2022" name="bioRxiv">
        <title>Sequencing and chromosome-scale assembly of the giantPleurodeles waltlgenome.</title>
        <authorList>
            <person name="Brown T."/>
            <person name="Elewa A."/>
            <person name="Iarovenko S."/>
            <person name="Subramanian E."/>
            <person name="Araus A.J."/>
            <person name="Petzold A."/>
            <person name="Susuki M."/>
            <person name="Suzuki K.-i.T."/>
            <person name="Hayashi T."/>
            <person name="Toyoda A."/>
            <person name="Oliveira C."/>
            <person name="Osipova E."/>
            <person name="Leigh N.D."/>
            <person name="Simon A."/>
            <person name="Yun M.H."/>
        </authorList>
    </citation>
    <scope>NUCLEOTIDE SEQUENCE</scope>
    <source>
        <strain evidence="1">20211129_DDA</strain>
        <tissue evidence="1">Liver</tissue>
    </source>
</reference>
<organism evidence="1 2">
    <name type="scientific">Pleurodeles waltl</name>
    <name type="common">Iberian ribbed newt</name>
    <dbReference type="NCBI Taxonomy" id="8319"/>
    <lineage>
        <taxon>Eukaryota</taxon>
        <taxon>Metazoa</taxon>
        <taxon>Chordata</taxon>
        <taxon>Craniata</taxon>
        <taxon>Vertebrata</taxon>
        <taxon>Euteleostomi</taxon>
        <taxon>Amphibia</taxon>
        <taxon>Batrachia</taxon>
        <taxon>Caudata</taxon>
        <taxon>Salamandroidea</taxon>
        <taxon>Salamandridae</taxon>
        <taxon>Pleurodelinae</taxon>
        <taxon>Pleurodeles</taxon>
    </lineage>
</organism>
<evidence type="ECO:0000313" key="2">
    <source>
        <dbReference type="Proteomes" id="UP001066276"/>
    </source>
</evidence>
<gene>
    <name evidence="1" type="ORF">NDU88_006591</name>
</gene>
<sequence length="57" mass="6560">CILERQTKFPTLPGEDVLIMTHRCDRGSTTQKSLPRYRGALEKQFPAAHSLYKRLEA</sequence>
<keyword evidence="2" id="KW-1185">Reference proteome</keyword>
<feature type="non-terminal residue" evidence="1">
    <location>
        <position position="1"/>
    </location>
</feature>
<dbReference type="AlphaFoldDB" id="A0AAV7UPG5"/>
<evidence type="ECO:0000313" key="1">
    <source>
        <dbReference type="EMBL" id="KAJ1189849.1"/>
    </source>
</evidence>
<accession>A0AAV7UPG5</accession>
<comment type="caution">
    <text evidence="1">The sequence shown here is derived from an EMBL/GenBank/DDBJ whole genome shotgun (WGS) entry which is preliminary data.</text>
</comment>
<proteinExistence type="predicted"/>
<feature type="non-terminal residue" evidence="1">
    <location>
        <position position="57"/>
    </location>
</feature>